<protein>
    <recommendedName>
        <fullName evidence="2">Anti-sigma-W factor RsiW</fullName>
    </recommendedName>
</protein>
<comment type="caution">
    <text evidence="5">The sequence shown here is derived from an EMBL/GenBank/DDBJ whole genome shotgun (WGS) entry which is preliminary data.</text>
</comment>
<sequence>MKYPCDLIRDLLPLYQDGVCSEESRAAVEEHLRECPSCRAYQTALCEADGLFPVPGEEPEQTADQEFRKAASLRAVRKTLLQRQVLAAVLALAVLAVLVLSAIGFLRSAEQVIPYEDNISVSMVDGNLMGRLQGNEATHLTIKRVESEEGETYLFFCLSGNRWDDLVTSDEVYSEYMLCAAEKDAAGIDGVYYYTGDYTGIETLGSGELEQLIGSSTLLWNP</sequence>
<dbReference type="Proteomes" id="UP000724149">
    <property type="component" value="Unassembled WGS sequence"/>
</dbReference>
<dbReference type="RefSeq" id="WP_204719241.1">
    <property type="nucleotide sequence ID" value="NZ_JACSNR010000001.1"/>
</dbReference>
<keyword evidence="3" id="KW-0812">Transmembrane</keyword>
<evidence type="ECO:0000256" key="3">
    <source>
        <dbReference type="SAM" id="Phobius"/>
    </source>
</evidence>
<evidence type="ECO:0000313" key="5">
    <source>
        <dbReference type="EMBL" id="MBM6922241.1"/>
    </source>
</evidence>
<dbReference type="InterPro" id="IPR027383">
    <property type="entry name" value="Znf_put"/>
</dbReference>
<evidence type="ECO:0000256" key="1">
    <source>
        <dbReference type="ARBA" id="ARBA00024353"/>
    </source>
</evidence>
<keyword evidence="3" id="KW-1133">Transmembrane helix</keyword>
<keyword evidence="3" id="KW-0472">Membrane</keyword>
<evidence type="ECO:0000313" key="6">
    <source>
        <dbReference type="Proteomes" id="UP000724149"/>
    </source>
</evidence>
<organism evidence="5 6">
    <name type="scientific">Hydrogenoanaerobacterium saccharovorans</name>
    <dbReference type="NCBI Taxonomy" id="474960"/>
    <lineage>
        <taxon>Bacteria</taxon>
        <taxon>Bacillati</taxon>
        <taxon>Bacillota</taxon>
        <taxon>Clostridia</taxon>
        <taxon>Eubacteriales</taxon>
        <taxon>Oscillospiraceae</taxon>
        <taxon>Hydrogenoanaerobacterium</taxon>
    </lineage>
</organism>
<feature type="domain" description="Putative zinc-finger" evidence="4">
    <location>
        <begin position="5"/>
        <end position="39"/>
    </location>
</feature>
<name>A0ABS2GKW1_9FIRM</name>
<comment type="similarity">
    <text evidence="1">Belongs to the zinc-associated anti-sigma factor (ZAS) superfamily. Anti-sigma-W factor family.</text>
</comment>
<accession>A0ABS2GKW1</accession>
<dbReference type="EMBL" id="JACSNR010000001">
    <property type="protein sequence ID" value="MBM6922241.1"/>
    <property type="molecule type" value="Genomic_DNA"/>
</dbReference>
<dbReference type="Gene3D" id="1.10.10.1320">
    <property type="entry name" value="Anti-sigma factor, zinc-finger domain"/>
    <property type="match status" value="1"/>
</dbReference>
<proteinExistence type="inferred from homology"/>
<gene>
    <name evidence="5" type="ORF">H9X81_00845</name>
</gene>
<reference evidence="5 6" key="1">
    <citation type="journal article" date="2021" name="Sci. Rep.">
        <title>The distribution of antibiotic resistance genes in chicken gut microbiota commensals.</title>
        <authorList>
            <person name="Juricova H."/>
            <person name="Matiasovicova J."/>
            <person name="Kubasova T."/>
            <person name="Cejkova D."/>
            <person name="Rychlik I."/>
        </authorList>
    </citation>
    <scope>NUCLEOTIDE SEQUENCE [LARGE SCALE GENOMIC DNA]</scope>
    <source>
        <strain evidence="5 6">An564</strain>
    </source>
</reference>
<keyword evidence="6" id="KW-1185">Reference proteome</keyword>
<evidence type="ECO:0000256" key="2">
    <source>
        <dbReference type="ARBA" id="ARBA00024438"/>
    </source>
</evidence>
<feature type="transmembrane region" description="Helical" evidence="3">
    <location>
        <begin position="85"/>
        <end position="106"/>
    </location>
</feature>
<evidence type="ECO:0000259" key="4">
    <source>
        <dbReference type="Pfam" id="PF13490"/>
    </source>
</evidence>
<dbReference type="InterPro" id="IPR041916">
    <property type="entry name" value="Anti_sigma_zinc_sf"/>
</dbReference>
<dbReference type="Pfam" id="PF13490">
    <property type="entry name" value="zf-HC2"/>
    <property type="match status" value="1"/>
</dbReference>